<dbReference type="GO" id="GO:0046872">
    <property type="term" value="F:metal ion binding"/>
    <property type="evidence" value="ECO:0007669"/>
    <property type="project" value="InterPro"/>
</dbReference>
<evidence type="ECO:0000313" key="6">
    <source>
        <dbReference type="Proteomes" id="UP000242547"/>
    </source>
</evidence>
<dbReference type="InterPro" id="IPR036907">
    <property type="entry name" value="5'-Nucleotdase_C_sf"/>
</dbReference>
<dbReference type="GO" id="GO:0016788">
    <property type="term" value="F:hydrolase activity, acting on ester bonds"/>
    <property type="evidence" value="ECO:0007669"/>
    <property type="project" value="InterPro"/>
</dbReference>
<dbReference type="EMBL" id="PYZL01000002">
    <property type="protein sequence ID" value="PTE74650.1"/>
    <property type="molecule type" value="Genomic_DNA"/>
</dbReference>
<organism evidence="5 6">
    <name type="scientific">Staphylococcus devriesei</name>
    <dbReference type="NCBI Taxonomy" id="586733"/>
    <lineage>
        <taxon>Bacteria</taxon>
        <taxon>Bacillati</taxon>
        <taxon>Bacillota</taxon>
        <taxon>Bacilli</taxon>
        <taxon>Bacillales</taxon>
        <taxon>Staphylococcaceae</taxon>
        <taxon>Staphylococcus</taxon>
    </lineage>
</organism>
<dbReference type="GO" id="GO:0000166">
    <property type="term" value="F:nucleotide binding"/>
    <property type="evidence" value="ECO:0007669"/>
    <property type="project" value="UniProtKB-KW"/>
</dbReference>
<comment type="similarity">
    <text evidence="2">Belongs to the 5'-nucleotidase family.</text>
</comment>
<dbReference type="InterPro" id="IPR029052">
    <property type="entry name" value="Metallo-depent_PP-like"/>
</dbReference>
<reference evidence="5 6" key="1">
    <citation type="journal article" date="2016" name="Front. Microbiol.">
        <title>Comprehensive Phylogenetic Analysis of Bovine Non-aureus Staphylococci Species Based on Whole-Genome Sequencing.</title>
        <authorList>
            <person name="Naushad S."/>
            <person name="Barkema H.W."/>
            <person name="Luby C."/>
            <person name="Condas L.A."/>
            <person name="Nobrega D.B."/>
            <person name="Carson D.A."/>
            <person name="De Buck J."/>
        </authorList>
    </citation>
    <scope>NUCLEOTIDE SEQUENCE [LARGE SCALE GENOMIC DNA]</scope>
    <source>
        <strain evidence="5 6">SNUC 761</strain>
    </source>
</reference>
<dbReference type="RefSeq" id="WP_107505590.1">
    <property type="nucleotide sequence ID" value="NZ_PYZL01000002.1"/>
</dbReference>
<dbReference type="InterPro" id="IPR004843">
    <property type="entry name" value="Calcineurin-like_PHP"/>
</dbReference>
<dbReference type="Gene3D" id="3.90.780.10">
    <property type="entry name" value="5'-Nucleotidase, C-terminal domain"/>
    <property type="match status" value="1"/>
</dbReference>
<dbReference type="PRINTS" id="PR01607">
    <property type="entry name" value="APYRASEFAMLY"/>
</dbReference>
<evidence type="ECO:0000313" key="5">
    <source>
        <dbReference type="EMBL" id="PTE74650.1"/>
    </source>
</evidence>
<dbReference type="AlphaFoldDB" id="A0A2T4KKK6"/>
<evidence type="ECO:0000259" key="4">
    <source>
        <dbReference type="Pfam" id="PF02872"/>
    </source>
</evidence>
<gene>
    <name evidence="5" type="ORF">BUY44_00730</name>
</gene>
<dbReference type="PANTHER" id="PTHR11575">
    <property type="entry name" value="5'-NUCLEOTIDASE-RELATED"/>
    <property type="match status" value="1"/>
</dbReference>
<sequence length="512" mass="57513">MTQLSFYIVSDVHGYIFPTNFSQRNQALPMGLLKANQLIEEERARDDYSLKIDNGDFLQGSPLCNYLVSELGSSKPLTDIYNRLNFDFGTIGNHEFNCGFPYLKDTLSHLNHPMLCANILDSQNRPFTGDGVYYFEKGGLTIGVIGLTTQYIPNWENPANIKDLTFKSAIDTLKQLLPVVREKSDIVVVSYHGGFERDLESNEPTEDLTGENEASAILNQFHKDIDVLITGHQHREIASIKHDVAVIQPGTRGTQVGKVTLTLNHRQIIKKEAKLLPVPSDIDLILSDQDASLLNSLEDWLDTNITTLSEPMLINDKFEARLQPHPFLNLLNYILLEKSGADIASTALFDSATGFNQQVTMREIINNYPFPNTFQVLKLSGAQIKEAIEQSASYFTLDNNNRITVNEDYLYPKPQHYNYDIYGGVTYTIHVGQPIGQRVTNIKVGKNPLNPEEVYTICVNNYRAVGGGNYKMFANAPVIKDIQEEGAQILIDFMTKHDVSTLPQVVDFEVVV</sequence>
<dbReference type="SUPFAM" id="SSF56300">
    <property type="entry name" value="Metallo-dependent phosphatases"/>
    <property type="match status" value="1"/>
</dbReference>
<dbReference type="InterPro" id="IPR006179">
    <property type="entry name" value="5_nucleotidase/apyrase"/>
</dbReference>
<dbReference type="GO" id="GO:0009166">
    <property type="term" value="P:nucleotide catabolic process"/>
    <property type="evidence" value="ECO:0007669"/>
    <property type="project" value="InterPro"/>
</dbReference>
<name>A0A2T4KKK6_9STAP</name>
<evidence type="ECO:0000256" key="1">
    <source>
        <dbReference type="ARBA" id="ARBA00022729"/>
    </source>
</evidence>
<dbReference type="PROSITE" id="PS00786">
    <property type="entry name" value="5_NUCLEOTIDASE_2"/>
    <property type="match status" value="1"/>
</dbReference>
<dbReference type="Gene3D" id="3.60.21.10">
    <property type="match status" value="1"/>
</dbReference>
<dbReference type="PANTHER" id="PTHR11575:SF6">
    <property type="entry name" value="2',3'-CYCLIC-NUCLEOTIDE 2'-PHOSPHODIESTERASE_3'-NUCLEOTIDASE"/>
    <property type="match status" value="1"/>
</dbReference>
<protein>
    <submittedName>
        <fullName evidence="5">Bifunctional metallophosphatase/5'-nucleotidase</fullName>
    </submittedName>
</protein>
<accession>A0A2T4KKK6</accession>
<proteinExistence type="inferred from homology"/>
<dbReference type="GO" id="GO:0030288">
    <property type="term" value="C:outer membrane-bounded periplasmic space"/>
    <property type="evidence" value="ECO:0007669"/>
    <property type="project" value="TreeGrafter"/>
</dbReference>
<dbReference type="Proteomes" id="UP000242547">
    <property type="component" value="Unassembled WGS sequence"/>
</dbReference>
<keyword evidence="1" id="KW-0732">Signal</keyword>
<dbReference type="Pfam" id="PF02872">
    <property type="entry name" value="5_nucleotid_C"/>
    <property type="match status" value="1"/>
</dbReference>
<keyword evidence="2" id="KW-0378">Hydrolase</keyword>
<feature type="domain" description="5'-Nucleotidase C-terminal" evidence="4">
    <location>
        <begin position="317"/>
        <end position="474"/>
    </location>
</feature>
<dbReference type="SUPFAM" id="SSF55816">
    <property type="entry name" value="5'-nucleotidase (syn. UDP-sugar hydrolase), C-terminal domain"/>
    <property type="match status" value="1"/>
</dbReference>
<evidence type="ECO:0000259" key="3">
    <source>
        <dbReference type="Pfam" id="PF00149"/>
    </source>
</evidence>
<dbReference type="InterPro" id="IPR008334">
    <property type="entry name" value="5'-Nucleotdase_C"/>
</dbReference>
<comment type="caution">
    <text evidence="5">The sequence shown here is derived from an EMBL/GenBank/DDBJ whole genome shotgun (WGS) entry which is preliminary data.</text>
</comment>
<feature type="domain" description="Calcineurin-like phosphoesterase" evidence="3">
    <location>
        <begin position="5"/>
        <end position="235"/>
    </location>
</feature>
<dbReference type="InterPro" id="IPR006146">
    <property type="entry name" value="5'-Nucleotdase_CS"/>
</dbReference>
<evidence type="ECO:0000256" key="2">
    <source>
        <dbReference type="RuleBase" id="RU362119"/>
    </source>
</evidence>
<keyword evidence="2" id="KW-0547">Nucleotide-binding</keyword>
<dbReference type="Pfam" id="PF00149">
    <property type="entry name" value="Metallophos"/>
    <property type="match status" value="1"/>
</dbReference>